<keyword evidence="8 11" id="KW-1133">Transmembrane helix</keyword>
<evidence type="ECO:0000256" key="6">
    <source>
        <dbReference type="ARBA" id="ARBA00022692"/>
    </source>
</evidence>
<dbReference type="GO" id="GO:0005743">
    <property type="term" value="C:mitochondrial inner membrane"/>
    <property type="evidence" value="ECO:0007669"/>
    <property type="project" value="UniProtKB-SubCell"/>
</dbReference>
<evidence type="ECO:0000256" key="2">
    <source>
        <dbReference type="ARBA" id="ARBA00004434"/>
    </source>
</evidence>
<dbReference type="OrthoDB" id="5516033at2759"/>
<evidence type="ECO:0000256" key="8">
    <source>
        <dbReference type="ARBA" id="ARBA00022989"/>
    </source>
</evidence>
<evidence type="ECO:0000313" key="12">
    <source>
        <dbReference type="EMBL" id="ANZ74732.1"/>
    </source>
</evidence>
<sequence length="129" mass="15343">MLPTHILLKAFQSNKFRGKQEQEHFHRTFTGRYQNLIKRNSFIYLGIPMIGSVVLGSLLLSNFTAIRYEQRDTKVKELDETEQLRIVNGKKRKVDLKEEFYRLQGMVEENEDWEPVRVPRMKGEGENVW</sequence>
<comment type="similarity">
    <text evidence="3">Belongs to the COX16 family.</text>
</comment>
<evidence type="ECO:0000256" key="11">
    <source>
        <dbReference type="SAM" id="Phobius"/>
    </source>
</evidence>
<dbReference type="PANTHER" id="PTHR17130:SF14">
    <property type="entry name" value="CYTOCHROME C OXIDASE ASSEMBLY PROTEIN COX16 HOMOLOG, MITOCHONDRIAL"/>
    <property type="match status" value="1"/>
</dbReference>
<evidence type="ECO:0000256" key="3">
    <source>
        <dbReference type="ARBA" id="ARBA00008370"/>
    </source>
</evidence>
<keyword evidence="7" id="KW-0999">Mitochondrion inner membrane</keyword>
<keyword evidence="13" id="KW-1185">Reference proteome</keyword>
<organism evidence="12 13">
    <name type="scientific">Komagataella pastoris</name>
    <name type="common">Yeast</name>
    <name type="synonym">Pichia pastoris</name>
    <dbReference type="NCBI Taxonomy" id="4922"/>
    <lineage>
        <taxon>Eukaryota</taxon>
        <taxon>Fungi</taxon>
        <taxon>Dikarya</taxon>
        <taxon>Ascomycota</taxon>
        <taxon>Saccharomycotina</taxon>
        <taxon>Pichiomycetes</taxon>
        <taxon>Pichiales</taxon>
        <taxon>Pichiaceae</taxon>
        <taxon>Komagataella</taxon>
    </lineage>
</organism>
<accession>A0A1B2J9U3</accession>
<evidence type="ECO:0000256" key="7">
    <source>
        <dbReference type="ARBA" id="ARBA00022792"/>
    </source>
</evidence>
<evidence type="ECO:0000313" key="13">
    <source>
        <dbReference type="Proteomes" id="UP000094565"/>
    </source>
</evidence>
<dbReference type="PANTHER" id="PTHR17130">
    <property type="entry name" value="MITOCHONDRIAL OUTER MEMBRANE PROTEIN 25"/>
    <property type="match status" value="1"/>
</dbReference>
<evidence type="ECO:0000256" key="1">
    <source>
        <dbReference type="ARBA" id="ARBA00002490"/>
    </source>
</evidence>
<protein>
    <recommendedName>
        <fullName evidence="4">Cytochrome c oxidase assembly protein COX16, mitochondrial</fullName>
    </recommendedName>
    <alternativeName>
        <fullName evidence="5">Cytochrome c oxidase assembly protein cox16, mitochondrial</fullName>
    </alternativeName>
</protein>
<dbReference type="Pfam" id="PF14138">
    <property type="entry name" value="COX16"/>
    <property type="match status" value="1"/>
</dbReference>
<dbReference type="EMBL" id="CP014584">
    <property type="protein sequence ID" value="ANZ74732.1"/>
    <property type="molecule type" value="Genomic_DNA"/>
</dbReference>
<proteinExistence type="inferred from homology"/>
<keyword evidence="9" id="KW-0496">Mitochondrion</keyword>
<reference evidence="12 13" key="1">
    <citation type="submission" date="2016-02" db="EMBL/GenBank/DDBJ databases">
        <title>Comparative genomic and transcriptomic foundation for Pichia pastoris.</title>
        <authorList>
            <person name="Love K.R."/>
            <person name="Shah K.A."/>
            <person name="Whittaker C.A."/>
            <person name="Wu J."/>
            <person name="Bartlett M.C."/>
            <person name="Ma D."/>
            <person name="Leeson R.L."/>
            <person name="Priest M."/>
            <person name="Young S.K."/>
            <person name="Love J.C."/>
        </authorList>
    </citation>
    <scope>NUCLEOTIDE SEQUENCE [LARGE SCALE GENOMIC DNA]</scope>
    <source>
        <strain evidence="12 13">ATCC 28485</strain>
    </source>
</reference>
<evidence type="ECO:0000256" key="4">
    <source>
        <dbReference type="ARBA" id="ARBA00015368"/>
    </source>
</evidence>
<name>A0A1B2J9U3_PICPA</name>
<feature type="transmembrane region" description="Helical" evidence="11">
    <location>
        <begin position="42"/>
        <end position="66"/>
    </location>
</feature>
<dbReference type="GO" id="GO:0033617">
    <property type="term" value="P:mitochondrial respiratory chain complex IV assembly"/>
    <property type="evidence" value="ECO:0007669"/>
    <property type="project" value="TreeGrafter"/>
</dbReference>
<dbReference type="AlphaFoldDB" id="A0A1B2J9U3"/>
<evidence type="ECO:0000256" key="10">
    <source>
        <dbReference type="ARBA" id="ARBA00023136"/>
    </source>
</evidence>
<evidence type="ECO:0000256" key="5">
    <source>
        <dbReference type="ARBA" id="ARBA00019222"/>
    </source>
</evidence>
<dbReference type="InterPro" id="IPR020164">
    <property type="entry name" value="Cyt_c_Oxase_assmbl_COX16"/>
</dbReference>
<evidence type="ECO:0000256" key="9">
    <source>
        <dbReference type="ARBA" id="ARBA00023128"/>
    </source>
</evidence>
<gene>
    <name evidence="12" type="primary">COX16</name>
    <name evidence="12" type="ORF">ATY40_BA7501072</name>
</gene>
<comment type="function">
    <text evidence="1">Required for the assembly of the mitochondrial respiratory chain complex IV (CIV), also known as cytochrome c oxidase. May participate in merging the COX1 and COX2 assembly lines.</text>
</comment>
<keyword evidence="6 11" id="KW-0812">Transmembrane</keyword>
<keyword evidence="10 11" id="KW-0472">Membrane</keyword>
<dbReference type="Proteomes" id="UP000094565">
    <property type="component" value="Chromosome 1"/>
</dbReference>
<comment type="subcellular location">
    <subcellularLocation>
        <location evidence="2">Mitochondrion inner membrane</location>
        <topology evidence="2">Single-pass membrane protein</topology>
    </subcellularLocation>
</comment>